<dbReference type="GO" id="GO:0008097">
    <property type="term" value="F:5S rRNA binding"/>
    <property type="evidence" value="ECO:0007669"/>
    <property type="project" value="TreeGrafter"/>
</dbReference>
<dbReference type="Proteomes" id="UP000034492">
    <property type="component" value="Unassembled WGS sequence"/>
</dbReference>
<dbReference type="AlphaFoldDB" id="A0A0G0HE75"/>
<dbReference type="CDD" id="cd00432">
    <property type="entry name" value="Ribosomal_L18_L5e"/>
    <property type="match status" value="1"/>
</dbReference>
<accession>A0A0G0HE75</accession>
<keyword evidence="3 7" id="KW-0694">RNA-binding</keyword>
<dbReference type="GO" id="GO:0022625">
    <property type="term" value="C:cytosolic large ribosomal subunit"/>
    <property type="evidence" value="ECO:0007669"/>
    <property type="project" value="TreeGrafter"/>
</dbReference>
<dbReference type="PANTHER" id="PTHR12899">
    <property type="entry name" value="39S RIBOSOMAL PROTEIN L18, MITOCHONDRIAL"/>
    <property type="match status" value="1"/>
</dbReference>
<protein>
    <recommendedName>
        <fullName evidence="6 7">Large ribosomal subunit protein uL18</fullName>
    </recommendedName>
</protein>
<dbReference type="InterPro" id="IPR005484">
    <property type="entry name" value="Ribosomal_uL18_bac/plant/anim"/>
</dbReference>
<keyword evidence="5 7" id="KW-0687">Ribonucleoprotein</keyword>
<dbReference type="NCBIfam" id="TIGR00060">
    <property type="entry name" value="L18_bact"/>
    <property type="match status" value="1"/>
</dbReference>
<keyword evidence="2 7" id="KW-0699">rRNA-binding</keyword>
<dbReference type="Pfam" id="PF00861">
    <property type="entry name" value="Ribosomal_L18p"/>
    <property type="match status" value="1"/>
</dbReference>
<comment type="function">
    <text evidence="7">This is one of the proteins that bind and probably mediate the attachment of the 5S RNA into the large ribosomal subunit, where it forms part of the central protuberance.</text>
</comment>
<keyword evidence="4 7" id="KW-0689">Ribosomal protein</keyword>
<dbReference type="SUPFAM" id="SSF53137">
    <property type="entry name" value="Translational machinery components"/>
    <property type="match status" value="1"/>
</dbReference>
<comment type="subunit">
    <text evidence="7">Part of the 50S ribosomal subunit; part of the 5S rRNA/L5/L18/L25 subcomplex. Contacts the 5S and 23S rRNAs.</text>
</comment>
<comment type="caution">
    <text evidence="8">The sequence shown here is derived from an EMBL/GenBank/DDBJ whole genome shotgun (WGS) entry which is preliminary data.</text>
</comment>
<dbReference type="HAMAP" id="MF_01337_B">
    <property type="entry name" value="Ribosomal_uL18_B"/>
    <property type="match status" value="1"/>
</dbReference>
<evidence type="ECO:0000256" key="5">
    <source>
        <dbReference type="ARBA" id="ARBA00023274"/>
    </source>
</evidence>
<name>A0A0G0HE75_9BACT</name>
<dbReference type="InterPro" id="IPR004389">
    <property type="entry name" value="Ribosomal_uL18_bac-type"/>
</dbReference>
<evidence type="ECO:0000256" key="2">
    <source>
        <dbReference type="ARBA" id="ARBA00022730"/>
    </source>
</evidence>
<evidence type="ECO:0000256" key="6">
    <source>
        <dbReference type="ARBA" id="ARBA00035197"/>
    </source>
</evidence>
<sequence>MQKPKRLILHKRVRKNISGSEKKPRVCVFKSGQHIYAQVIDDSSHKTLASESDLKIKNGTKSERASVVGENLAKKIISLKLKELVFDRGGFKYHGRVLALAEGLRKGGVKI</sequence>
<dbReference type="PATRIC" id="fig|1618426.3.peg.261"/>
<evidence type="ECO:0000256" key="1">
    <source>
        <dbReference type="ARBA" id="ARBA00007116"/>
    </source>
</evidence>
<dbReference type="EMBL" id="LBSA01000005">
    <property type="protein sequence ID" value="KKQ10414.1"/>
    <property type="molecule type" value="Genomic_DNA"/>
</dbReference>
<evidence type="ECO:0000313" key="8">
    <source>
        <dbReference type="EMBL" id="KKQ10414.1"/>
    </source>
</evidence>
<evidence type="ECO:0000256" key="3">
    <source>
        <dbReference type="ARBA" id="ARBA00022884"/>
    </source>
</evidence>
<gene>
    <name evidence="7" type="primary">rplR</name>
    <name evidence="8" type="ORF">US19_C0005G0026</name>
</gene>
<evidence type="ECO:0000256" key="7">
    <source>
        <dbReference type="HAMAP-Rule" id="MF_01337"/>
    </source>
</evidence>
<dbReference type="GO" id="GO:0003735">
    <property type="term" value="F:structural constituent of ribosome"/>
    <property type="evidence" value="ECO:0007669"/>
    <property type="project" value="InterPro"/>
</dbReference>
<dbReference type="Gene3D" id="3.30.420.100">
    <property type="match status" value="1"/>
</dbReference>
<evidence type="ECO:0000313" key="9">
    <source>
        <dbReference type="Proteomes" id="UP000034492"/>
    </source>
</evidence>
<dbReference type="GO" id="GO:0006412">
    <property type="term" value="P:translation"/>
    <property type="evidence" value="ECO:0007669"/>
    <property type="project" value="UniProtKB-UniRule"/>
</dbReference>
<proteinExistence type="inferred from homology"/>
<reference evidence="8 9" key="1">
    <citation type="journal article" date="2015" name="Nature">
        <title>rRNA introns, odd ribosomes, and small enigmatic genomes across a large radiation of phyla.</title>
        <authorList>
            <person name="Brown C.T."/>
            <person name="Hug L.A."/>
            <person name="Thomas B.C."/>
            <person name="Sharon I."/>
            <person name="Castelle C.J."/>
            <person name="Singh A."/>
            <person name="Wilkins M.J."/>
            <person name="Williams K.H."/>
            <person name="Banfield J.F."/>
        </authorList>
    </citation>
    <scope>NUCLEOTIDE SEQUENCE [LARGE SCALE GENOMIC DNA]</scope>
</reference>
<evidence type="ECO:0000256" key="4">
    <source>
        <dbReference type="ARBA" id="ARBA00022980"/>
    </source>
</evidence>
<comment type="similarity">
    <text evidence="1 7">Belongs to the universal ribosomal protein uL18 family.</text>
</comment>
<organism evidence="8 9">
    <name type="scientific">Candidatus Daviesbacteria bacterium GW2011_GWB1_36_5</name>
    <dbReference type="NCBI Taxonomy" id="1618426"/>
    <lineage>
        <taxon>Bacteria</taxon>
        <taxon>Candidatus Daviesiibacteriota</taxon>
    </lineage>
</organism>
<dbReference type="InterPro" id="IPR057268">
    <property type="entry name" value="Ribosomal_L18"/>
</dbReference>
<dbReference type="PANTHER" id="PTHR12899:SF3">
    <property type="entry name" value="LARGE RIBOSOMAL SUBUNIT PROTEIN UL18M"/>
    <property type="match status" value="1"/>
</dbReference>